<dbReference type="InterPro" id="IPR051447">
    <property type="entry name" value="Lipoprotein-release_system"/>
</dbReference>
<organism evidence="10 11">
    <name type="scientific">Microvenator marinus</name>
    <dbReference type="NCBI Taxonomy" id="2600177"/>
    <lineage>
        <taxon>Bacteria</taxon>
        <taxon>Deltaproteobacteria</taxon>
        <taxon>Bradymonadales</taxon>
        <taxon>Microvenatoraceae</taxon>
        <taxon>Microvenator</taxon>
    </lineage>
</organism>
<dbReference type="EMBL" id="CP042467">
    <property type="protein sequence ID" value="QED29643.1"/>
    <property type="molecule type" value="Genomic_DNA"/>
</dbReference>
<dbReference type="OrthoDB" id="9809768at2"/>
<keyword evidence="3" id="KW-1003">Cell membrane</keyword>
<feature type="transmembrane region" description="Helical" evidence="7">
    <location>
        <begin position="265"/>
        <end position="286"/>
    </location>
</feature>
<dbReference type="InterPro" id="IPR025857">
    <property type="entry name" value="MacB_PCD"/>
</dbReference>
<keyword evidence="4 7" id="KW-0812">Transmembrane</keyword>
<evidence type="ECO:0000256" key="6">
    <source>
        <dbReference type="ARBA" id="ARBA00023136"/>
    </source>
</evidence>
<dbReference type="Pfam" id="PF12704">
    <property type="entry name" value="MacB_PCD"/>
    <property type="match status" value="1"/>
</dbReference>
<evidence type="ECO:0000256" key="4">
    <source>
        <dbReference type="ARBA" id="ARBA00022692"/>
    </source>
</evidence>
<evidence type="ECO:0000259" key="8">
    <source>
        <dbReference type="Pfam" id="PF02687"/>
    </source>
</evidence>
<evidence type="ECO:0000313" key="10">
    <source>
        <dbReference type="EMBL" id="QED29643.1"/>
    </source>
</evidence>
<evidence type="ECO:0000256" key="3">
    <source>
        <dbReference type="ARBA" id="ARBA00022475"/>
    </source>
</evidence>
<dbReference type="InterPro" id="IPR003838">
    <property type="entry name" value="ABC3_permease_C"/>
</dbReference>
<feature type="domain" description="ABC3 transporter permease C-terminal" evidence="8">
    <location>
        <begin position="266"/>
        <end position="396"/>
    </location>
</feature>
<dbReference type="GO" id="GO:0044874">
    <property type="term" value="P:lipoprotein localization to outer membrane"/>
    <property type="evidence" value="ECO:0007669"/>
    <property type="project" value="TreeGrafter"/>
</dbReference>
<dbReference type="Pfam" id="PF02687">
    <property type="entry name" value="FtsX"/>
    <property type="match status" value="1"/>
</dbReference>
<evidence type="ECO:0000313" key="11">
    <source>
        <dbReference type="Proteomes" id="UP000321595"/>
    </source>
</evidence>
<evidence type="ECO:0000256" key="5">
    <source>
        <dbReference type="ARBA" id="ARBA00022989"/>
    </source>
</evidence>
<accession>A0A5B8XZX6</accession>
<keyword evidence="11" id="KW-1185">Reference proteome</keyword>
<evidence type="ECO:0000256" key="7">
    <source>
        <dbReference type="SAM" id="Phobius"/>
    </source>
</evidence>
<name>A0A5B8XZX6_9DELT</name>
<proteinExistence type="inferred from homology"/>
<protein>
    <submittedName>
        <fullName evidence="10">ABC transporter permease</fullName>
    </submittedName>
</protein>
<sequence length="406" mass="44651">MLRMAWRNLWRNTSRSMISISAIGLTYAMFLVAMGMSQAMYGQLEDGAAKMAGGEVLIHAKGYWQNQTNDLVIRDYQPLLAGLRDNDSGVVAARVIVDGLLSTSAGNAGVRLQGIEPEVEKEFQDYHLWIHEGEYLDGAENEEMPIVLGSKVAHDLDVKIGDRVVMTTTDSQGEMRRSLFFLRGVIKTGIDSMDSGIALTTVEGAQKALGESVITQVGVVGGFDRSVTTELMAKMEGQELELLTWREAMPDLVGMIELDKQFGNLYGLLIFIVVIFAVMNTFLMVVMERIREFGLLGALGLTPWQIARLVLAESSLLAVVALAGGFVLGLAGHIYLVEVGFDLRDIYSNLDMGGVTISDPIIRSEIDLQRWVGATISVWFMVIASSLYPALKAARLRPSDAMRFYH</sequence>
<dbReference type="PANTHER" id="PTHR30489">
    <property type="entry name" value="LIPOPROTEIN-RELEASING SYSTEM TRANSMEMBRANE PROTEIN LOLE"/>
    <property type="match status" value="1"/>
</dbReference>
<dbReference type="GO" id="GO:0098797">
    <property type="term" value="C:plasma membrane protein complex"/>
    <property type="evidence" value="ECO:0007669"/>
    <property type="project" value="TreeGrafter"/>
</dbReference>
<dbReference type="RefSeq" id="WP_146962876.1">
    <property type="nucleotide sequence ID" value="NZ_CP042467.1"/>
</dbReference>
<comment type="subcellular location">
    <subcellularLocation>
        <location evidence="1">Cell membrane</location>
        <topology evidence="1">Multi-pass membrane protein</topology>
    </subcellularLocation>
</comment>
<evidence type="ECO:0000256" key="2">
    <source>
        <dbReference type="ARBA" id="ARBA00005236"/>
    </source>
</evidence>
<evidence type="ECO:0000256" key="1">
    <source>
        <dbReference type="ARBA" id="ARBA00004651"/>
    </source>
</evidence>
<feature type="domain" description="MacB-like periplasmic core" evidence="9">
    <location>
        <begin position="22"/>
        <end position="209"/>
    </location>
</feature>
<dbReference type="Proteomes" id="UP000321595">
    <property type="component" value="Chromosome"/>
</dbReference>
<evidence type="ECO:0000259" key="9">
    <source>
        <dbReference type="Pfam" id="PF12704"/>
    </source>
</evidence>
<dbReference type="KEGG" id="bbae:FRD01_20865"/>
<dbReference type="PANTHER" id="PTHR30489:SF0">
    <property type="entry name" value="LIPOPROTEIN-RELEASING SYSTEM TRANSMEMBRANE PROTEIN LOLE"/>
    <property type="match status" value="1"/>
</dbReference>
<gene>
    <name evidence="10" type="ORF">FRD01_20865</name>
</gene>
<dbReference type="AlphaFoldDB" id="A0A5B8XZX6"/>
<feature type="transmembrane region" description="Helical" evidence="7">
    <location>
        <begin position="317"/>
        <end position="337"/>
    </location>
</feature>
<reference evidence="10 11" key="1">
    <citation type="submission" date="2019-08" db="EMBL/GenBank/DDBJ databases">
        <authorList>
            <person name="Liang Q."/>
        </authorList>
    </citation>
    <scope>NUCLEOTIDE SEQUENCE [LARGE SCALE GENOMIC DNA]</scope>
    <source>
        <strain evidence="10 11">V1718</strain>
    </source>
</reference>
<feature type="transmembrane region" description="Helical" evidence="7">
    <location>
        <begin position="371"/>
        <end position="391"/>
    </location>
</feature>
<keyword evidence="5 7" id="KW-1133">Transmembrane helix</keyword>
<keyword evidence="6 7" id="KW-0472">Membrane</keyword>
<comment type="similarity">
    <text evidence="2">Belongs to the ABC-4 integral membrane protein family. LolC/E subfamily.</text>
</comment>